<evidence type="ECO:0000256" key="5">
    <source>
        <dbReference type="ARBA" id="ARBA00023239"/>
    </source>
</evidence>
<dbReference type="OrthoDB" id="9774531at2"/>
<dbReference type="GO" id="GO:0016854">
    <property type="term" value="F:racemase and epimerase activity"/>
    <property type="evidence" value="ECO:0007669"/>
    <property type="project" value="UniProtKB-ARBA"/>
</dbReference>
<accession>A0A2U3AK83</accession>
<dbReference type="GO" id="GO:0009234">
    <property type="term" value="P:menaquinone biosynthetic process"/>
    <property type="evidence" value="ECO:0007669"/>
    <property type="project" value="UniProtKB-UniRule"/>
</dbReference>
<gene>
    <name evidence="7 9" type="primary">menC</name>
    <name evidence="9" type="ORF">DEX24_11010</name>
</gene>
<name>A0A2U3AK83_9BACL</name>
<dbReference type="UniPathway" id="UPA01057">
    <property type="reaction ID" value="UER00165"/>
</dbReference>
<evidence type="ECO:0000256" key="1">
    <source>
        <dbReference type="ARBA" id="ARBA00001968"/>
    </source>
</evidence>
<comment type="pathway">
    <text evidence="7">Quinol/quinone metabolism; 1,4-dihydroxy-2-naphthoate biosynthesis; 1,4-dihydroxy-2-naphthoate from chorismate: step 4/7.</text>
</comment>
<dbReference type="Pfam" id="PF02746">
    <property type="entry name" value="MR_MLE_N"/>
    <property type="match status" value="1"/>
</dbReference>
<dbReference type="SFLD" id="SFLDF00009">
    <property type="entry name" value="o-succinylbenzoate_synthase"/>
    <property type="match status" value="1"/>
</dbReference>
<reference evidence="9 10" key="1">
    <citation type="submission" date="2018-05" db="EMBL/GenBank/DDBJ databases">
        <title>Kurthia sibirica genome sequence.</title>
        <authorList>
            <person name="Maclea K.S."/>
            <person name="Goen A.E."/>
        </authorList>
    </citation>
    <scope>NUCLEOTIDE SEQUENCE [LARGE SCALE GENOMIC DNA]</scope>
    <source>
        <strain evidence="9 10">ATCC 49154</strain>
    </source>
</reference>
<dbReference type="Proteomes" id="UP000245938">
    <property type="component" value="Unassembled WGS sequence"/>
</dbReference>
<dbReference type="SFLD" id="SFLDG00180">
    <property type="entry name" value="muconate_cycloisomerase"/>
    <property type="match status" value="1"/>
</dbReference>
<feature type="binding site" evidence="7">
    <location>
        <position position="189"/>
    </location>
    <ligand>
        <name>Mg(2+)</name>
        <dbReference type="ChEBI" id="CHEBI:18420"/>
    </ligand>
</feature>
<evidence type="ECO:0000256" key="3">
    <source>
        <dbReference type="ARBA" id="ARBA00022723"/>
    </source>
</evidence>
<comment type="function">
    <text evidence="7">Converts 2-succinyl-6-hydroxy-2,4-cyclohexadiene-1-carboxylate (SHCHC) to 2-succinylbenzoate (OSB).</text>
</comment>
<dbReference type="PANTHER" id="PTHR48073">
    <property type="entry name" value="O-SUCCINYLBENZOATE SYNTHASE-RELATED"/>
    <property type="match status" value="1"/>
</dbReference>
<comment type="similarity">
    <text evidence="7">Belongs to the mandelate racemase/muconate lactonizing enzyme family. MenC type 2 subfamily.</text>
</comment>
<keyword evidence="2 7" id="KW-0474">Menaquinone biosynthesis</keyword>
<proteinExistence type="inferred from homology"/>
<dbReference type="GO" id="GO:0043748">
    <property type="term" value="F:O-succinylbenzoate synthase activity"/>
    <property type="evidence" value="ECO:0007669"/>
    <property type="project" value="UniProtKB-EC"/>
</dbReference>
<comment type="pathway">
    <text evidence="7">Quinol/quinone metabolism; menaquinone biosynthesis.</text>
</comment>
<feature type="active site" description="Proton donor" evidence="7">
    <location>
        <position position="164"/>
    </location>
</feature>
<dbReference type="InterPro" id="IPR036849">
    <property type="entry name" value="Enolase-like_C_sf"/>
</dbReference>
<evidence type="ECO:0000256" key="7">
    <source>
        <dbReference type="HAMAP-Rule" id="MF_01933"/>
    </source>
</evidence>
<protein>
    <recommendedName>
        <fullName evidence="6 7">o-succinylbenzoate synthase</fullName>
        <shortName evidence="7">OSB synthase</shortName>
        <shortName evidence="7">OSBS</shortName>
        <ecNumber evidence="6 7">4.2.1.113</ecNumber>
    </recommendedName>
    <alternativeName>
        <fullName evidence="7">4-(2'-carboxyphenyl)-4-oxybutyric acid synthase</fullName>
    </alternativeName>
    <alternativeName>
        <fullName evidence="7">o-succinylbenzoic acid synthase</fullName>
    </alternativeName>
</protein>
<evidence type="ECO:0000313" key="10">
    <source>
        <dbReference type="Proteomes" id="UP000245938"/>
    </source>
</evidence>
<dbReference type="GO" id="GO:0000287">
    <property type="term" value="F:magnesium ion binding"/>
    <property type="evidence" value="ECO:0007669"/>
    <property type="project" value="UniProtKB-UniRule"/>
</dbReference>
<comment type="caution">
    <text evidence="9">The sequence shown here is derived from an EMBL/GenBank/DDBJ whole genome shotgun (WGS) entry which is preliminary data.</text>
</comment>
<keyword evidence="5 7" id="KW-0456">Lyase</keyword>
<dbReference type="EMBL" id="QFVR01000014">
    <property type="protein sequence ID" value="PWI24935.1"/>
    <property type="molecule type" value="Genomic_DNA"/>
</dbReference>
<dbReference type="Pfam" id="PF13378">
    <property type="entry name" value="MR_MLE_C"/>
    <property type="match status" value="1"/>
</dbReference>
<evidence type="ECO:0000256" key="4">
    <source>
        <dbReference type="ARBA" id="ARBA00022842"/>
    </source>
</evidence>
<evidence type="ECO:0000256" key="2">
    <source>
        <dbReference type="ARBA" id="ARBA00022428"/>
    </source>
</evidence>
<evidence type="ECO:0000259" key="8">
    <source>
        <dbReference type="SMART" id="SM00922"/>
    </source>
</evidence>
<dbReference type="Gene3D" id="3.30.390.10">
    <property type="entry name" value="Enolase-like, N-terminal domain"/>
    <property type="match status" value="1"/>
</dbReference>
<organism evidence="9 10">
    <name type="scientific">Kurthia sibirica</name>
    <dbReference type="NCBI Taxonomy" id="202750"/>
    <lineage>
        <taxon>Bacteria</taxon>
        <taxon>Bacillati</taxon>
        <taxon>Bacillota</taxon>
        <taxon>Bacilli</taxon>
        <taxon>Bacillales</taxon>
        <taxon>Caryophanaceae</taxon>
        <taxon>Kurthia</taxon>
    </lineage>
</organism>
<dbReference type="SMART" id="SM00922">
    <property type="entry name" value="MR_MLE"/>
    <property type="match status" value="1"/>
</dbReference>
<dbReference type="Gene3D" id="3.20.20.120">
    <property type="entry name" value="Enolase-like C-terminal domain"/>
    <property type="match status" value="1"/>
</dbReference>
<keyword evidence="4 7" id="KW-0460">Magnesium</keyword>
<dbReference type="SUPFAM" id="SSF54826">
    <property type="entry name" value="Enolase N-terminal domain-like"/>
    <property type="match status" value="1"/>
</dbReference>
<comment type="catalytic activity">
    <reaction evidence="7">
        <text>(1R,6R)-6-hydroxy-2-succinyl-cyclohexa-2,4-diene-1-carboxylate = 2-succinylbenzoate + H2O</text>
        <dbReference type="Rhea" id="RHEA:10196"/>
        <dbReference type="ChEBI" id="CHEBI:15377"/>
        <dbReference type="ChEBI" id="CHEBI:18325"/>
        <dbReference type="ChEBI" id="CHEBI:58689"/>
        <dbReference type="EC" id="4.2.1.113"/>
    </reaction>
</comment>
<keyword evidence="10" id="KW-1185">Reference proteome</keyword>
<comment type="cofactor">
    <cofactor evidence="1 7">
        <name>a divalent metal cation</name>
        <dbReference type="ChEBI" id="CHEBI:60240"/>
    </cofactor>
</comment>
<dbReference type="SUPFAM" id="SSF51604">
    <property type="entry name" value="Enolase C-terminal domain-like"/>
    <property type="match status" value="1"/>
</dbReference>
<evidence type="ECO:0000256" key="6">
    <source>
        <dbReference type="ARBA" id="ARBA00029491"/>
    </source>
</evidence>
<dbReference type="PANTHER" id="PTHR48073:SF5">
    <property type="entry name" value="O-SUCCINYLBENZOATE SYNTHASE"/>
    <property type="match status" value="1"/>
</dbReference>
<dbReference type="AlphaFoldDB" id="A0A2U3AK83"/>
<dbReference type="InterPro" id="IPR047585">
    <property type="entry name" value="MenC"/>
</dbReference>
<dbReference type="EC" id="4.2.1.113" evidence="6 7"/>
<dbReference type="HAMAP" id="MF_01933">
    <property type="entry name" value="MenC_2"/>
    <property type="match status" value="1"/>
</dbReference>
<dbReference type="InterPro" id="IPR013342">
    <property type="entry name" value="Mandelate_racemase_C"/>
</dbReference>
<dbReference type="RefSeq" id="WP_109306478.1">
    <property type="nucleotide sequence ID" value="NZ_BJUF01000005.1"/>
</dbReference>
<feature type="binding site" evidence="7">
    <location>
        <position position="239"/>
    </location>
    <ligand>
        <name>Mg(2+)</name>
        <dbReference type="ChEBI" id="CHEBI:18420"/>
    </ligand>
</feature>
<dbReference type="SFLD" id="SFLDS00001">
    <property type="entry name" value="Enolase"/>
    <property type="match status" value="1"/>
</dbReference>
<dbReference type="InterPro" id="IPR010197">
    <property type="entry name" value="OSBS/NAAAR"/>
</dbReference>
<dbReference type="InterPro" id="IPR029065">
    <property type="entry name" value="Enolase_C-like"/>
</dbReference>
<feature type="domain" description="Mandelate racemase/muconate lactonizing enzyme C-terminal" evidence="8">
    <location>
        <begin position="143"/>
        <end position="235"/>
    </location>
</feature>
<dbReference type="CDD" id="cd03317">
    <property type="entry name" value="NAAAR"/>
    <property type="match status" value="1"/>
</dbReference>
<feature type="active site" description="Proton acceptor" evidence="7">
    <location>
        <position position="263"/>
    </location>
</feature>
<dbReference type="InterPro" id="IPR013341">
    <property type="entry name" value="Mandelate_racemase_N_dom"/>
</dbReference>
<evidence type="ECO:0000313" key="9">
    <source>
        <dbReference type="EMBL" id="PWI24935.1"/>
    </source>
</evidence>
<dbReference type="NCBIfam" id="TIGR01928">
    <property type="entry name" value="menC_lowGC_arch"/>
    <property type="match status" value="1"/>
</dbReference>
<keyword evidence="3 7" id="KW-0479">Metal-binding</keyword>
<dbReference type="InterPro" id="IPR029017">
    <property type="entry name" value="Enolase-like_N"/>
</dbReference>
<dbReference type="UniPathway" id="UPA00079"/>
<feature type="binding site" evidence="7">
    <location>
        <position position="214"/>
    </location>
    <ligand>
        <name>Mg(2+)</name>
        <dbReference type="ChEBI" id="CHEBI:18420"/>
    </ligand>
</feature>
<sequence>MKLTKIILRKMTMRMKNPFTTSFGTVQDKKFIIVEVYDEQGFVGYGECDAFEAPWYTEETVETCWYMLQQFFIPALLKQELNHPSDVRRLLMVYRRNAMAKAAIETAIWDVYAKKQNKPLYQVIGGTQSTIDIGVSIGLQTTTAALYEKIDQALLAGYKRVKVKIKPGQDIAVIRSIRSRYKELPLMVDANSAYTLDDLELLQSLDEFNLLMIEQPLAADDIVQHATLQAQLKTPICLDESICSLKDAMTAIELQACKIFNIKIARVGGMEEARLIHHAAQQAGMKVWCGGMLEAGIGRAHSIALASLPYFSLPGDTAASSHYFAEDIISPEVMVDQGVIHLSQRPGIGYDVNQDAYEYFTIDKQLFE</sequence>